<accession>A0AAW0B204</accession>
<dbReference type="EMBL" id="JAYKXP010000208">
    <property type="protein sequence ID" value="KAK7019414.1"/>
    <property type="molecule type" value="Genomic_DNA"/>
</dbReference>
<name>A0AAW0B204_9AGAR</name>
<reference evidence="1 2" key="1">
    <citation type="submission" date="2024-01" db="EMBL/GenBank/DDBJ databases">
        <title>A draft genome for a cacao thread blight-causing isolate of Paramarasmius palmivorus.</title>
        <authorList>
            <person name="Baruah I.K."/>
            <person name="Bukari Y."/>
            <person name="Amoako-Attah I."/>
            <person name="Meinhardt L.W."/>
            <person name="Bailey B.A."/>
            <person name="Cohen S.P."/>
        </authorList>
    </citation>
    <scope>NUCLEOTIDE SEQUENCE [LARGE SCALE GENOMIC DNA]</scope>
    <source>
        <strain evidence="1 2">GH-12</strain>
    </source>
</reference>
<protein>
    <submittedName>
        <fullName evidence="1">Uncharacterized protein</fullName>
    </submittedName>
</protein>
<dbReference type="AlphaFoldDB" id="A0AAW0B204"/>
<comment type="caution">
    <text evidence="1">The sequence shown here is derived from an EMBL/GenBank/DDBJ whole genome shotgun (WGS) entry which is preliminary data.</text>
</comment>
<evidence type="ECO:0000313" key="2">
    <source>
        <dbReference type="Proteomes" id="UP001383192"/>
    </source>
</evidence>
<evidence type="ECO:0000313" key="1">
    <source>
        <dbReference type="EMBL" id="KAK7019414.1"/>
    </source>
</evidence>
<gene>
    <name evidence="1" type="ORF">VNI00_018069</name>
</gene>
<organism evidence="1 2">
    <name type="scientific">Paramarasmius palmivorus</name>
    <dbReference type="NCBI Taxonomy" id="297713"/>
    <lineage>
        <taxon>Eukaryota</taxon>
        <taxon>Fungi</taxon>
        <taxon>Dikarya</taxon>
        <taxon>Basidiomycota</taxon>
        <taxon>Agaricomycotina</taxon>
        <taxon>Agaricomycetes</taxon>
        <taxon>Agaricomycetidae</taxon>
        <taxon>Agaricales</taxon>
        <taxon>Marasmiineae</taxon>
        <taxon>Marasmiaceae</taxon>
        <taxon>Paramarasmius</taxon>
    </lineage>
</organism>
<dbReference type="Proteomes" id="UP001383192">
    <property type="component" value="Unassembled WGS sequence"/>
</dbReference>
<keyword evidence="2" id="KW-1185">Reference proteome</keyword>
<proteinExistence type="predicted"/>
<sequence>MFNVILQLPIPPISNIPPFLVDNAMSHHSATELSNNVEYRSDKFKVDNTRQDVFEFDDLKPEDFPSETAKDLLFFPVHGCPGVVSLSRRDLRELNFTPFLTVRARGMSSPGLLRRTYVGTVTSHNYTLIYGLQTTRNRGAENIYVTRVLQQFAGGARRPWIGPLIVDFDHEGVLGTSGVDDAAYRVLQGLHLIYEHIHPNKSIGYDSVQKVVPVKYISSDELESTYGGDARAAVASLL</sequence>